<dbReference type="RefSeq" id="WP_146433254.1">
    <property type="nucleotide sequence ID" value="NZ_SJPF01000003.1"/>
</dbReference>
<feature type="coiled-coil region" evidence="1">
    <location>
        <begin position="46"/>
        <end position="123"/>
    </location>
</feature>
<organism evidence="3 4">
    <name type="scientific">Blastopirellula retiformator</name>
    <dbReference type="NCBI Taxonomy" id="2527970"/>
    <lineage>
        <taxon>Bacteria</taxon>
        <taxon>Pseudomonadati</taxon>
        <taxon>Planctomycetota</taxon>
        <taxon>Planctomycetia</taxon>
        <taxon>Pirellulales</taxon>
        <taxon>Pirellulaceae</taxon>
        <taxon>Blastopirellula</taxon>
    </lineage>
</organism>
<dbReference type="Gene3D" id="3.40.50.300">
    <property type="entry name" value="P-loop containing nucleotide triphosphate hydrolases"/>
    <property type="match status" value="1"/>
</dbReference>
<evidence type="ECO:0000313" key="4">
    <source>
        <dbReference type="Proteomes" id="UP000318878"/>
    </source>
</evidence>
<evidence type="ECO:0000256" key="1">
    <source>
        <dbReference type="SAM" id="Coils"/>
    </source>
</evidence>
<proteinExistence type="predicted"/>
<dbReference type="EMBL" id="SJPF01000003">
    <property type="protein sequence ID" value="TWT33408.1"/>
    <property type="molecule type" value="Genomic_DNA"/>
</dbReference>
<dbReference type="SUPFAM" id="SSF52540">
    <property type="entry name" value="P-loop containing nucleoside triphosphate hydrolases"/>
    <property type="match status" value="1"/>
</dbReference>
<evidence type="ECO:0000313" key="3">
    <source>
        <dbReference type="EMBL" id="TWT33408.1"/>
    </source>
</evidence>
<keyword evidence="4" id="KW-1185">Reference proteome</keyword>
<feature type="coiled-coil region" evidence="1">
    <location>
        <begin position="153"/>
        <end position="277"/>
    </location>
</feature>
<sequence length="542" mass="59742">MSKMLDALKRLQEQGAAPASTPTINNTVGQVDAVREVAAAVDQAVAETEQRLRDEYQRQIDERDQQLAEQRKRLEAELGAEKTRLQEQLAQLESQLASHQDDATAHEELQTELQAELERHQAESVQRRQEDEARFRKKQQALEAKLQEFDLARQQLTIDATRLSEQLSAKEAELQEVQQAIQAAPTVDEQTLRASLSDELSKQAEEFARKEAELNEALAEARQTVETQQQDLTEARRSLESHENDLAEVVRLRAAEKAQLEQARRAADAKAEAAEVAAASARAAAAQASASPANAAEIARPAEPSEEPHSEATPPPVRDAKIPMLLRPSFTSAVPRPHLCSYEEQTKADLQDARISERYERLAQPTSKPTSTLFLSADGGDDAHQAGFHTALAVASKNRRVLVIDGDVHGKQLSHRLGLRDSLGFYEVIRRETKLSERVVGLQCGEIDFLPAGRSLYTVSRSDLESAQAVWQEFSEIWPLVILVGEHPGAVSTELYAVLCQSIYLTACLGRATKDDVKAASKRIASIGGRIEAAVAMNAKLK</sequence>
<feature type="compositionally biased region" description="Low complexity" evidence="2">
    <location>
        <begin position="288"/>
        <end position="302"/>
    </location>
</feature>
<reference evidence="3 4" key="1">
    <citation type="submission" date="2019-02" db="EMBL/GenBank/DDBJ databases">
        <title>Deep-cultivation of Planctomycetes and their phenomic and genomic characterization uncovers novel biology.</title>
        <authorList>
            <person name="Wiegand S."/>
            <person name="Jogler M."/>
            <person name="Boedeker C."/>
            <person name="Pinto D."/>
            <person name="Vollmers J."/>
            <person name="Rivas-Marin E."/>
            <person name="Kohn T."/>
            <person name="Peeters S.H."/>
            <person name="Heuer A."/>
            <person name="Rast P."/>
            <person name="Oberbeckmann S."/>
            <person name="Bunk B."/>
            <person name="Jeske O."/>
            <person name="Meyerdierks A."/>
            <person name="Storesund J.E."/>
            <person name="Kallscheuer N."/>
            <person name="Luecker S."/>
            <person name="Lage O.M."/>
            <person name="Pohl T."/>
            <person name="Merkel B.J."/>
            <person name="Hornburger P."/>
            <person name="Mueller R.-W."/>
            <person name="Bruemmer F."/>
            <person name="Labrenz M."/>
            <person name="Spormann A.M."/>
            <person name="Op Den Camp H."/>
            <person name="Overmann J."/>
            <person name="Amann R."/>
            <person name="Jetten M.S.M."/>
            <person name="Mascher T."/>
            <person name="Medema M.H."/>
            <person name="Devos D.P."/>
            <person name="Kaster A.-K."/>
            <person name="Ovreas L."/>
            <person name="Rohde M."/>
            <person name="Galperin M.Y."/>
            <person name="Jogler C."/>
        </authorList>
    </citation>
    <scope>NUCLEOTIDE SEQUENCE [LARGE SCALE GENOMIC DNA]</scope>
    <source>
        <strain evidence="3 4">Enr8</strain>
    </source>
</reference>
<protein>
    <submittedName>
        <fullName evidence="3">Chromosome partition protein Smc</fullName>
    </submittedName>
</protein>
<comment type="caution">
    <text evidence="3">The sequence shown here is derived from an EMBL/GenBank/DDBJ whole genome shotgun (WGS) entry which is preliminary data.</text>
</comment>
<name>A0A5C5V4C5_9BACT</name>
<dbReference type="OrthoDB" id="230260at2"/>
<keyword evidence="1" id="KW-0175">Coiled coil</keyword>
<feature type="region of interest" description="Disordered" evidence="2">
    <location>
        <begin position="288"/>
        <end position="319"/>
    </location>
</feature>
<dbReference type="Proteomes" id="UP000318878">
    <property type="component" value="Unassembled WGS sequence"/>
</dbReference>
<dbReference type="AlphaFoldDB" id="A0A5C5V4C5"/>
<evidence type="ECO:0000256" key="2">
    <source>
        <dbReference type="SAM" id="MobiDB-lite"/>
    </source>
</evidence>
<accession>A0A5C5V4C5</accession>
<dbReference type="InterPro" id="IPR027417">
    <property type="entry name" value="P-loop_NTPase"/>
</dbReference>
<gene>
    <name evidence="3" type="primary">smc_3</name>
    <name evidence="3" type="ORF">Enr8_32380</name>
</gene>